<feature type="compositionally biased region" description="Basic residues" evidence="1">
    <location>
        <begin position="81"/>
        <end position="92"/>
    </location>
</feature>
<feature type="region of interest" description="Disordered" evidence="1">
    <location>
        <begin position="1"/>
        <end position="130"/>
    </location>
</feature>
<proteinExistence type="predicted"/>
<protein>
    <submittedName>
        <fullName evidence="2">Succinate dehydrogenase iron-sulfur protein</fullName>
        <ecNumber evidence="2">1.3.5.1</ecNumber>
    </submittedName>
</protein>
<keyword evidence="2" id="KW-0560">Oxidoreductase</keyword>
<reference evidence="2" key="1">
    <citation type="submission" date="2020-02" db="EMBL/GenBank/DDBJ databases">
        <authorList>
            <person name="Meier V. D."/>
        </authorList>
    </citation>
    <scope>NUCLEOTIDE SEQUENCE</scope>
    <source>
        <strain evidence="2">AVDCRST_MAG20</strain>
    </source>
</reference>
<feature type="compositionally biased region" description="Basic and acidic residues" evidence="1">
    <location>
        <begin position="1"/>
        <end position="10"/>
    </location>
</feature>
<dbReference type="EMBL" id="CADCSY010000027">
    <property type="protein sequence ID" value="CAA9220182.1"/>
    <property type="molecule type" value="Genomic_DNA"/>
</dbReference>
<organism evidence="2">
    <name type="scientific">uncultured Acidimicrobiales bacterium</name>
    <dbReference type="NCBI Taxonomy" id="310071"/>
    <lineage>
        <taxon>Bacteria</taxon>
        <taxon>Bacillati</taxon>
        <taxon>Actinomycetota</taxon>
        <taxon>Acidimicrobiia</taxon>
        <taxon>Acidimicrobiales</taxon>
        <taxon>environmental samples</taxon>
    </lineage>
</organism>
<feature type="compositionally biased region" description="Basic residues" evidence="1">
    <location>
        <begin position="49"/>
        <end position="60"/>
    </location>
</feature>
<dbReference type="GO" id="GO:0008177">
    <property type="term" value="F:succinate dehydrogenase (quinone) activity"/>
    <property type="evidence" value="ECO:0007669"/>
    <property type="project" value="UniProtKB-EC"/>
</dbReference>
<dbReference type="AlphaFoldDB" id="A0A6J4HDA9"/>
<sequence>GSDHGAERGRAVRAHRRGGPDPGRADDRLAEGEAVQPRDRRQAALAGVRGRRRRGHRPGARRAAPGEVVPGRDAHVPPVVRPRRLRLRRHGHQRGERPRLPAADPGGGHVDHPRGDPGAAGHQGPRGRHGAVLRPVPLRAAVPHHERRARLQGAPPDGGGPGAVRRHDQVHPVRGVHHVVPRVLGQLVLRGSCGNRAGPPLHLRLARRGLRRPPRHPQREVGCVAVPHGVQLLQRVPPGHQGHPRHRRGEAGHPLRPGL</sequence>
<dbReference type="EC" id="1.3.5.1" evidence="2"/>
<feature type="region of interest" description="Disordered" evidence="1">
    <location>
        <begin position="144"/>
        <end position="164"/>
    </location>
</feature>
<feature type="region of interest" description="Disordered" evidence="1">
    <location>
        <begin position="235"/>
        <end position="259"/>
    </location>
</feature>
<feature type="compositionally biased region" description="Basic and acidic residues" evidence="1">
    <location>
        <begin position="23"/>
        <end position="42"/>
    </location>
</feature>
<feature type="non-terminal residue" evidence="2">
    <location>
        <position position="259"/>
    </location>
</feature>
<evidence type="ECO:0000313" key="2">
    <source>
        <dbReference type="EMBL" id="CAA9220182.1"/>
    </source>
</evidence>
<gene>
    <name evidence="2" type="ORF">AVDCRST_MAG20-690</name>
</gene>
<name>A0A6J4HDA9_9ACTN</name>
<feature type="non-terminal residue" evidence="2">
    <location>
        <position position="1"/>
    </location>
</feature>
<evidence type="ECO:0000256" key="1">
    <source>
        <dbReference type="SAM" id="MobiDB-lite"/>
    </source>
</evidence>
<accession>A0A6J4HDA9</accession>